<dbReference type="Proteomes" id="UP000813385">
    <property type="component" value="Unassembled WGS sequence"/>
</dbReference>
<evidence type="ECO:0000256" key="11">
    <source>
        <dbReference type="PIRSR" id="PIRSR611150-1"/>
    </source>
</evidence>
<sequence>MKFTQIIALFASLAAALPTQSTPDGSELQARQSSTRNDLESGSASSCPGVIFIFARASTEPGNMGLSAGPNVASGLESEYRNNVWVQGVGGPYGATLADNFLPAGTSRASIEEAKRLFALAASKCPNAAIVAGGYSQGTAVMSNAISELSSAVQNQVKGVVLFGYTKNLQNLRRIPGFPSSKTQIYCNVSDAVCWGNLFILPAHFLYTTDSSVAAPRWLIRQIGRV</sequence>
<dbReference type="AlphaFoldDB" id="A0A8K0TM13"/>
<evidence type="ECO:0000256" key="4">
    <source>
        <dbReference type="ARBA" id="ARBA00022487"/>
    </source>
</evidence>
<evidence type="ECO:0000256" key="9">
    <source>
        <dbReference type="ARBA" id="ARBA00023157"/>
    </source>
</evidence>
<comment type="caution">
    <text evidence="15">The sequence shown here is derived from an EMBL/GenBank/DDBJ whole genome shotgun (WGS) entry which is preliminary data.</text>
</comment>
<feature type="active site" description="Proton donor/acceptor" evidence="11">
    <location>
        <position position="204"/>
    </location>
</feature>
<dbReference type="PANTHER" id="PTHR48250:SF3">
    <property type="entry name" value="CUTINASE 1-RELATED"/>
    <property type="match status" value="1"/>
</dbReference>
<evidence type="ECO:0000256" key="12">
    <source>
        <dbReference type="PIRSR" id="PIRSR611150-2"/>
    </source>
</evidence>
<dbReference type="PANTHER" id="PTHR48250">
    <property type="entry name" value="CUTINASE 2-RELATED"/>
    <property type="match status" value="1"/>
</dbReference>
<feature type="disulfide bond" evidence="12">
    <location>
        <begin position="47"/>
        <end position="125"/>
    </location>
</feature>
<dbReference type="InterPro" id="IPR029058">
    <property type="entry name" value="AB_hydrolase_fold"/>
</dbReference>
<dbReference type="EMBL" id="JAGPXD010000001">
    <property type="protein sequence ID" value="KAH7374814.1"/>
    <property type="molecule type" value="Genomic_DNA"/>
</dbReference>
<dbReference type="InterPro" id="IPR011150">
    <property type="entry name" value="Cutinase_monf"/>
</dbReference>
<comment type="subcellular location">
    <subcellularLocation>
        <location evidence="1 13">Secreted</location>
    </subcellularLocation>
</comment>
<keyword evidence="16" id="KW-1185">Reference proteome</keyword>
<dbReference type="InterPro" id="IPR043580">
    <property type="entry name" value="CUTINASE_1"/>
</dbReference>
<feature type="disulfide bond" evidence="12">
    <location>
        <begin position="187"/>
        <end position="194"/>
    </location>
</feature>
<dbReference type="SUPFAM" id="SSF53474">
    <property type="entry name" value="alpha/beta-Hydrolases"/>
    <property type="match status" value="1"/>
</dbReference>
<feature type="chain" id="PRO_5035488062" description="Cutinase" evidence="13">
    <location>
        <begin position="17"/>
        <end position="226"/>
    </location>
</feature>
<keyword evidence="9 12" id="KW-1015">Disulfide bond</keyword>
<evidence type="ECO:0000313" key="15">
    <source>
        <dbReference type="EMBL" id="KAH7374814.1"/>
    </source>
</evidence>
<reference evidence="15" key="1">
    <citation type="journal article" date="2021" name="Nat. Commun.">
        <title>Genetic determinants of endophytism in the Arabidopsis root mycobiome.</title>
        <authorList>
            <person name="Mesny F."/>
            <person name="Miyauchi S."/>
            <person name="Thiergart T."/>
            <person name="Pickel B."/>
            <person name="Atanasova L."/>
            <person name="Karlsson M."/>
            <person name="Huettel B."/>
            <person name="Barry K.W."/>
            <person name="Haridas S."/>
            <person name="Chen C."/>
            <person name="Bauer D."/>
            <person name="Andreopoulos W."/>
            <person name="Pangilinan J."/>
            <person name="LaButti K."/>
            <person name="Riley R."/>
            <person name="Lipzen A."/>
            <person name="Clum A."/>
            <person name="Drula E."/>
            <person name="Henrissat B."/>
            <person name="Kohler A."/>
            <person name="Grigoriev I.V."/>
            <person name="Martin F.M."/>
            <person name="Hacquard S."/>
        </authorList>
    </citation>
    <scope>NUCLEOTIDE SEQUENCE</scope>
    <source>
        <strain evidence="15">MPI-CAGE-AT-0016</strain>
    </source>
</reference>
<dbReference type="Gene3D" id="3.40.50.1820">
    <property type="entry name" value="alpha/beta hydrolase"/>
    <property type="match status" value="1"/>
</dbReference>
<dbReference type="OrthoDB" id="3225429at2759"/>
<keyword evidence="8" id="KW-0843">Virulence</keyword>
<dbReference type="SMART" id="SM01110">
    <property type="entry name" value="Cutinase"/>
    <property type="match status" value="1"/>
</dbReference>
<evidence type="ECO:0000256" key="7">
    <source>
        <dbReference type="ARBA" id="ARBA00022801"/>
    </source>
</evidence>
<evidence type="ECO:0000256" key="13">
    <source>
        <dbReference type="RuleBase" id="RU361263"/>
    </source>
</evidence>
<feature type="active site" evidence="11">
    <location>
        <position position="191"/>
    </location>
</feature>
<keyword evidence="5 13" id="KW-0964">Secreted</keyword>
<accession>A0A8K0TM13</accession>
<dbReference type="GO" id="GO:0016052">
    <property type="term" value="P:carbohydrate catabolic process"/>
    <property type="evidence" value="ECO:0007669"/>
    <property type="project" value="TreeGrafter"/>
</dbReference>
<organism evidence="15 16">
    <name type="scientific">Plectosphaerella cucumerina</name>
    <dbReference type="NCBI Taxonomy" id="40658"/>
    <lineage>
        <taxon>Eukaryota</taxon>
        <taxon>Fungi</taxon>
        <taxon>Dikarya</taxon>
        <taxon>Ascomycota</taxon>
        <taxon>Pezizomycotina</taxon>
        <taxon>Sordariomycetes</taxon>
        <taxon>Hypocreomycetidae</taxon>
        <taxon>Glomerellales</taxon>
        <taxon>Plectosphaerellaceae</taxon>
        <taxon>Plectosphaerella</taxon>
    </lineage>
</organism>
<evidence type="ECO:0000313" key="16">
    <source>
        <dbReference type="Proteomes" id="UP000813385"/>
    </source>
</evidence>
<comment type="function">
    <text evidence="13">Catalyzes the hydrolysis of complex carboxylic polyesters found in the cell wall of plants. Degrades cutin, a macromolecule that forms the structure of the plant cuticle.</text>
</comment>
<feature type="signal peptide" evidence="13">
    <location>
        <begin position="1"/>
        <end position="16"/>
    </location>
</feature>
<evidence type="ECO:0000256" key="10">
    <source>
        <dbReference type="ARBA" id="ARBA00034045"/>
    </source>
</evidence>
<keyword evidence="7 13" id="KW-0378">Hydrolase</keyword>
<feature type="region of interest" description="Disordered" evidence="14">
    <location>
        <begin position="20"/>
        <end position="44"/>
    </location>
</feature>
<evidence type="ECO:0000256" key="5">
    <source>
        <dbReference type="ARBA" id="ARBA00022525"/>
    </source>
</evidence>
<keyword evidence="4 13" id="KW-0719">Serine esterase</keyword>
<evidence type="ECO:0000256" key="2">
    <source>
        <dbReference type="ARBA" id="ARBA00007534"/>
    </source>
</evidence>
<dbReference type="GO" id="GO:0005576">
    <property type="term" value="C:extracellular region"/>
    <property type="evidence" value="ECO:0007669"/>
    <property type="project" value="UniProtKB-SubCell"/>
</dbReference>
<evidence type="ECO:0000256" key="14">
    <source>
        <dbReference type="SAM" id="MobiDB-lite"/>
    </source>
</evidence>
<gene>
    <name evidence="15" type="ORF">B0T11DRAFT_313560</name>
</gene>
<evidence type="ECO:0000256" key="6">
    <source>
        <dbReference type="ARBA" id="ARBA00022729"/>
    </source>
</evidence>
<dbReference type="InterPro" id="IPR000675">
    <property type="entry name" value="Cutinase/axe"/>
</dbReference>
<evidence type="ECO:0000256" key="1">
    <source>
        <dbReference type="ARBA" id="ARBA00004613"/>
    </source>
</evidence>
<dbReference type="GO" id="GO:0050525">
    <property type="term" value="F:cutinase activity"/>
    <property type="evidence" value="ECO:0007669"/>
    <property type="project" value="UniProtKB-UniRule"/>
</dbReference>
<comment type="catalytic activity">
    <reaction evidence="10 13">
        <text>cutin + H2O = cutin monomers.</text>
        <dbReference type="EC" id="3.1.1.74"/>
    </reaction>
</comment>
<evidence type="ECO:0000256" key="3">
    <source>
        <dbReference type="ARBA" id="ARBA00013095"/>
    </source>
</evidence>
<dbReference type="Pfam" id="PF01083">
    <property type="entry name" value="Cutinase"/>
    <property type="match status" value="1"/>
</dbReference>
<comment type="similarity">
    <text evidence="2 13">Belongs to the cutinase family.</text>
</comment>
<dbReference type="EC" id="3.1.1.74" evidence="3 13"/>
<keyword evidence="6 13" id="KW-0732">Signal</keyword>
<protein>
    <recommendedName>
        <fullName evidence="3 13">Cutinase</fullName>
        <ecNumber evidence="3 13">3.1.1.74</ecNumber>
    </recommendedName>
</protein>
<dbReference type="PROSITE" id="PS00155">
    <property type="entry name" value="CUTINASE_1"/>
    <property type="match status" value="1"/>
</dbReference>
<evidence type="ECO:0000256" key="8">
    <source>
        <dbReference type="ARBA" id="ARBA00023026"/>
    </source>
</evidence>
<feature type="active site" description="Nucleophile" evidence="11">
    <location>
        <position position="136"/>
    </location>
</feature>
<name>A0A8K0TM13_9PEZI</name>
<dbReference type="FunFam" id="3.40.50.1820:FF:000235">
    <property type="entry name" value="Cutinase 1"/>
    <property type="match status" value="1"/>
</dbReference>
<dbReference type="PRINTS" id="PR00129">
    <property type="entry name" value="CUTINASE"/>
</dbReference>
<proteinExistence type="inferred from homology"/>